<keyword evidence="5" id="KW-0547">Nucleotide-binding</keyword>
<comment type="subcellular location">
    <subcellularLocation>
        <location evidence="1">Cell inner membrane</location>
        <topology evidence="1">Peripheral membrane protein</topology>
        <orientation evidence="1">Cytoplasmic side</orientation>
    </subcellularLocation>
</comment>
<feature type="domain" description="Signal recognition particle SRP54 helical bundle" evidence="13">
    <location>
        <begin position="9"/>
        <end position="88"/>
    </location>
</feature>
<dbReference type="Gene3D" id="1.20.120.140">
    <property type="entry name" value="Signal recognition particle SRP54, nucleotide-binding domain"/>
    <property type="match status" value="1"/>
</dbReference>
<dbReference type="SUPFAM" id="SSF47364">
    <property type="entry name" value="Domain of the SRP/SRP receptor G-proteins"/>
    <property type="match status" value="1"/>
</dbReference>
<keyword evidence="6" id="KW-0378">Hydrolase</keyword>
<dbReference type="FunFam" id="3.40.50.300:FF:000053">
    <property type="entry name" value="Signal recognition particle receptor FtsY"/>
    <property type="match status" value="1"/>
</dbReference>
<keyword evidence="4" id="KW-0963">Cytoplasm</keyword>
<dbReference type="Gene3D" id="3.40.50.300">
    <property type="entry name" value="P-loop containing nucleotide triphosphate hydrolases"/>
    <property type="match status" value="1"/>
</dbReference>
<dbReference type="GO" id="GO:0003924">
    <property type="term" value="F:GTPase activity"/>
    <property type="evidence" value="ECO:0007669"/>
    <property type="project" value="TreeGrafter"/>
</dbReference>
<comment type="similarity">
    <text evidence="2">Belongs to the GTP-binding SRP family.</text>
</comment>
<dbReference type="RefSeq" id="WP_038559579.1">
    <property type="nucleotide sequence ID" value="NZ_CP007481.1"/>
</dbReference>
<dbReference type="PANTHER" id="PTHR43134:SF1">
    <property type="entry name" value="SIGNAL RECOGNITION PARTICLE RECEPTOR SUBUNIT ALPHA"/>
    <property type="match status" value="1"/>
</dbReference>
<dbReference type="SMART" id="SM00962">
    <property type="entry name" value="SRP54"/>
    <property type="match status" value="1"/>
</dbReference>
<dbReference type="SUPFAM" id="SSF52540">
    <property type="entry name" value="P-loop containing nucleoside triphosphate hydrolases"/>
    <property type="match status" value="1"/>
</dbReference>
<keyword evidence="9" id="KW-0675">Receptor</keyword>
<evidence type="ECO:0000256" key="1">
    <source>
        <dbReference type="ARBA" id="ARBA00004515"/>
    </source>
</evidence>
<comment type="catalytic activity">
    <reaction evidence="10">
        <text>GTP + H2O = GDP + phosphate + H(+)</text>
        <dbReference type="Rhea" id="RHEA:19669"/>
        <dbReference type="ChEBI" id="CHEBI:15377"/>
        <dbReference type="ChEBI" id="CHEBI:15378"/>
        <dbReference type="ChEBI" id="CHEBI:37565"/>
        <dbReference type="ChEBI" id="CHEBI:43474"/>
        <dbReference type="ChEBI" id="CHEBI:58189"/>
        <dbReference type="EC" id="3.6.5.4"/>
    </reaction>
</comment>
<keyword evidence="3" id="KW-1003">Cell membrane</keyword>
<dbReference type="GO" id="GO:0005737">
    <property type="term" value="C:cytoplasm"/>
    <property type="evidence" value="ECO:0007669"/>
    <property type="project" value="UniProtKB-ARBA"/>
</dbReference>
<evidence type="ECO:0000256" key="8">
    <source>
        <dbReference type="ARBA" id="ARBA00023136"/>
    </source>
</evidence>
<evidence type="ECO:0000259" key="13">
    <source>
        <dbReference type="SMART" id="SM00963"/>
    </source>
</evidence>
<evidence type="ECO:0000256" key="10">
    <source>
        <dbReference type="ARBA" id="ARBA00048027"/>
    </source>
</evidence>
<dbReference type="InterPro" id="IPR042101">
    <property type="entry name" value="SRP54_N_sf"/>
</dbReference>
<dbReference type="NCBIfam" id="TIGR00064">
    <property type="entry name" value="ftsY"/>
    <property type="match status" value="1"/>
</dbReference>
<dbReference type="SMART" id="SM00382">
    <property type="entry name" value="AAA"/>
    <property type="match status" value="1"/>
</dbReference>
<keyword evidence="7" id="KW-0342">GTP-binding</keyword>
<dbReference type="GO" id="GO:0005047">
    <property type="term" value="F:signal recognition particle binding"/>
    <property type="evidence" value="ECO:0007669"/>
    <property type="project" value="TreeGrafter"/>
</dbReference>
<feature type="domain" description="SRP54-type proteins GTP-binding" evidence="12">
    <location>
        <begin position="102"/>
        <end position="304"/>
    </location>
</feature>
<keyword evidence="15" id="KW-1185">Reference proteome</keyword>
<dbReference type="InterPro" id="IPR004390">
    <property type="entry name" value="SR_rcpt_FtsY"/>
</dbReference>
<organism evidence="14 15">
    <name type="scientific">Neorickettsia helminthoeca str. Oregon</name>
    <dbReference type="NCBI Taxonomy" id="1286528"/>
    <lineage>
        <taxon>Bacteria</taxon>
        <taxon>Pseudomonadati</taxon>
        <taxon>Pseudomonadota</taxon>
        <taxon>Alphaproteobacteria</taxon>
        <taxon>Rickettsiales</taxon>
        <taxon>Anaplasmataceae</taxon>
        <taxon>Neorickettsia</taxon>
    </lineage>
</organism>
<dbReference type="GO" id="GO:0006614">
    <property type="term" value="P:SRP-dependent cotranslational protein targeting to membrane"/>
    <property type="evidence" value="ECO:0007669"/>
    <property type="project" value="InterPro"/>
</dbReference>
<dbReference type="Pfam" id="PF02881">
    <property type="entry name" value="SRP54_N"/>
    <property type="match status" value="1"/>
</dbReference>
<dbReference type="PANTHER" id="PTHR43134">
    <property type="entry name" value="SIGNAL RECOGNITION PARTICLE RECEPTOR SUBUNIT ALPHA"/>
    <property type="match status" value="1"/>
</dbReference>
<dbReference type="OrthoDB" id="9804720at2"/>
<dbReference type="InterPro" id="IPR000897">
    <property type="entry name" value="SRP54_GTPase_dom"/>
</dbReference>
<dbReference type="EMBL" id="CP007481">
    <property type="protein sequence ID" value="AHX11466.1"/>
    <property type="molecule type" value="Genomic_DNA"/>
</dbReference>
<evidence type="ECO:0000256" key="3">
    <source>
        <dbReference type="ARBA" id="ARBA00022475"/>
    </source>
</evidence>
<name>X5H4H6_9RICK</name>
<sequence length="309" mass="33893">MFRNIVSSLKNSIEKSKEYLSSGIDRIFVKEKINDSTIEELEELLLSADIGSTVTDKIIMEVRKIKVSDGESLRQVKSVTSKQIIRILEPVEKSFAVTGVTPQVIVFCGINGNGKTTTIGKLSYKLQQEGKKVMIAACDLFRAAAVEQLRVWAERSSALFFSDETSKSASSTAYRALEKAIDERVDILIIDTSGRLHTHNELMEELKKICRVLSKLIPNAPHEVILALDASTGQNALSQVKIFKETVNLTGLVVTKLDGTSKGGVIVALAEKHPELGIYFIGTGEKITDLQEFSAADFATSLLEVDVQS</sequence>
<dbReference type="KEGG" id="nhm:NHE_0525"/>
<evidence type="ECO:0000256" key="9">
    <source>
        <dbReference type="ARBA" id="ARBA00023170"/>
    </source>
</evidence>
<dbReference type="Pfam" id="PF00448">
    <property type="entry name" value="SRP54"/>
    <property type="match status" value="1"/>
</dbReference>
<dbReference type="InterPro" id="IPR013822">
    <property type="entry name" value="Signal_recog_particl_SRP54_hlx"/>
</dbReference>
<evidence type="ECO:0000256" key="4">
    <source>
        <dbReference type="ARBA" id="ARBA00022490"/>
    </source>
</evidence>
<evidence type="ECO:0000313" key="15">
    <source>
        <dbReference type="Proteomes" id="UP000023755"/>
    </source>
</evidence>
<evidence type="ECO:0000259" key="11">
    <source>
        <dbReference type="SMART" id="SM00382"/>
    </source>
</evidence>
<gene>
    <name evidence="14" type="primary">ftsY</name>
    <name evidence="14" type="ORF">NHE_0525</name>
</gene>
<dbReference type="GO" id="GO:0005525">
    <property type="term" value="F:GTP binding"/>
    <property type="evidence" value="ECO:0007669"/>
    <property type="project" value="UniProtKB-KW"/>
</dbReference>
<evidence type="ECO:0000256" key="2">
    <source>
        <dbReference type="ARBA" id="ARBA00008531"/>
    </source>
</evidence>
<dbReference type="SMART" id="SM00963">
    <property type="entry name" value="SRP54_N"/>
    <property type="match status" value="1"/>
</dbReference>
<protein>
    <submittedName>
        <fullName evidence="14">Signal recognition particle-docking protein FtsY</fullName>
    </submittedName>
</protein>
<accession>X5H4H6</accession>
<evidence type="ECO:0000256" key="7">
    <source>
        <dbReference type="ARBA" id="ARBA00023134"/>
    </source>
</evidence>
<feature type="domain" description="AAA+ ATPase" evidence="11">
    <location>
        <begin position="101"/>
        <end position="309"/>
    </location>
</feature>
<evidence type="ECO:0000256" key="5">
    <source>
        <dbReference type="ARBA" id="ARBA00022741"/>
    </source>
</evidence>
<evidence type="ECO:0000313" key="14">
    <source>
        <dbReference type="EMBL" id="AHX11466.1"/>
    </source>
</evidence>
<dbReference type="InterPro" id="IPR003593">
    <property type="entry name" value="AAA+_ATPase"/>
</dbReference>
<keyword evidence="8" id="KW-0472">Membrane</keyword>
<dbReference type="STRING" id="1286528.NHE_0525"/>
<dbReference type="Proteomes" id="UP000023755">
    <property type="component" value="Chromosome"/>
</dbReference>
<reference evidence="14 15" key="1">
    <citation type="submission" date="2014-03" db="EMBL/GenBank/DDBJ databases">
        <title>Sequencing and Comparison of Genomes and Transcriptome Profiles of Human Ehrlichiosis Agents.</title>
        <authorList>
            <person name="Lin M."/>
            <person name="Daugherty S.C."/>
            <person name="Nagaraj S."/>
            <person name="Cheng Z."/>
            <person name="Xiong Q."/>
            <person name="Lin F.-Y."/>
            <person name="Sengamalay N."/>
            <person name="Ott S."/>
            <person name="Godinez A."/>
            <person name="Tallon L.J."/>
            <person name="Sadzewicz L."/>
            <person name="Fraser C.M."/>
            <person name="Dunning Hotopp J.C."/>
            <person name="Rikihisa Y."/>
        </authorList>
    </citation>
    <scope>NUCLEOTIDE SEQUENCE [LARGE SCALE GENOMIC DNA]</scope>
    <source>
        <strain evidence="14 15">Oregon</strain>
    </source>
</reference>
<dbReference type="InterPro" id="IPR027417">
    <property type="entry name" value="P-loop_NTPase"/>
</dbReference>
<dbReference type="InterPro" id="IPR036225">
    <property type="entry name" value="SRP/SRP_N"/>
</dbReference>
<proteinExistence type="inferred from homology"/>
<evidence type="ECO:0000259" key="12">
    <source>
        <dbReference type="SMART" id="SM00962"/>
    </source>
</evidence>
<dbReference type="HOGENOM" id="CLU_009301_3_0_5"/>
<evidence type="ECO:0000256" key="6">
    <source>
        <dbReference type="ARBA" id="ARBA00022801"/>
    </source>
</evidence>
<dbReference type="AlphaFoldDB" id="X5H4H6"/>
<dbReference type="GO" id="GO:0005886">
    <property type="term" value="C:plasma membrane"/>
    <property type="evidence" value="ECO:0007669"/>
    <property type="project" value="UniProtKB-SubCell"/>
</dbReference>